<sequence length="98" mass="9790">MTTRRVFMMQSVLGASVLASGAVMAAAPMVAETDANAKALAYSADGATSKNAKHQAGQACSNCALFQGKAGDAAGGCPLFAGKQVSAKAWCSAYAKKA</sequence>
<dbReference type="SUPFAM" id="SSF57652">
    <property type="entry name" value="HIPIP (high potential iron protein)"/>
    <property type="match status" value="1"/>
</dbReference>
<dbReference type="Gene3D" id="4.10.490.10">
    <property type="entry name" value="High potential iron-sulphur protein"/>
    <property type="match status" value="1"/>
</dbReference>
<name>A0ABM7MJF5_9BURK</name>
<evidence type="ECO:0000313" key="10">
    <source>
        <dbReference type="EMBL" id="BCO26380.1"/>
    </source>
</evidence>
<evidence type="ECO:0000256" key="6">
    <source>
        <dbReference type="ARBA" id="ARBA00023014"/>
    </source>
</evidence>
<comment type="similarity">
    <text evidence="7">Belongs to the high-potential iron-sulfur protein (HiPIP) family.</text>
</comment>
<dbReference type="PROSITE" id="PS51373">
    <property type="entry name" value="HIPIP"/>
    <property type="match status" value="1"/>
</dbReference>
<evidence type="ECO:0000259" key="9">
    <source>
        <dbReference type="PROSITE" id="PS51373"/>
    </source>
</evidence>
<evidence type="ECO:0000256" key="4">
    <source>
        <dbReference type="ARBA" id="ARBA00022982"/>
    </source>
</evidence>
<evidence type="ECO:0000313" key="11">
    <source>
        <dbReference type="Proteomes" id="UP000824366"/>
    </source>
</evidence>
<evidence type="ECO:0000256" key="3">
    <source>
        <dbReference type="ARBA" id="ARBA00022723"/>
    </source>
</evidence>
<accession>A0ABM7MJF5</accession>
<keyword evidence="8" id="KW-0732">Signal</keyword>
<keyword evidence="2 7" id="KW-0004">4Fe-4S</keyword>
<keyword evidence="5 7" id="KW-0408">Iron</keyword>
<dbReference type="Pfam" id="PF01355">
    <property type="entry name" value="HIPIP"/>
    <property type="match status" value="1"/>
</dbReference>
<evidence type="ECO:0000256" key="7">
    <source>
        <dbReference type="RuleBase" id="RU000620"/>
    </source>
</evidence>
<dbReference type="RefSeq" id="WP_223909751.1">
    <property type="nucleotide sequence ID" value="NZ_AP024238.1"/>
</dbReference>
<dbReference type="Proteomes" id="UP000824366">
    <property type="component" value="Chromosome"/>
</dbReference>
<feature type="domain" description="High potential iron-sulfur proteins family profile" evidence="9">
    <location>
        <begin position="24"/>
        <end position="98"/>
    </location>
</feature>
<feature type="signal peptide" evidence="8">
    <location>
        <begin position="1"/>
        <end position="25"/>
    </location>
</feature>
<protein>
    <recommendedName>
        <fullName evidence="7">High-potential iron-sulfur protein</fullName>
        <shortName evidence="7">HiPIP</shortName>
    </recommendedName>
</protein>
<dbReference type="PROSITE" id="PS51318">
    <property type="entry name" value="TAT"/>
    <property type="match status" value="1"/>
</dbReference>
<evidence type="ECO:0000256" key="2">
    <source>
        <dbReference type="ARBA" id="ARBA00022485"/>
    </source>
</evidence>
<dbReference type="EMBL" id="AP024238">
    <property type="protein sequence ID" value="BCO26380.1"/>
    <property type="molecule type" value="Genomic_DNA"/>
</dbReference>
<evidence type="ECO:0000256" key="5">
    <source>
        <dbReference type="ARBA" id="ARBA00023004"/>
    </source>
</evidence>
<comment type="function">
    <text evidence="7">Specific class of high-redox-potential 4Fe-4S ferredoxins. Functions in anaerobic electron transport in most purple and in some other photosynthetic bacteria and in at least one genus (Paracoccus) of halophilic, denitrifying bacteria.</text>
</comment>
<organism evidence="10 11">
    <name type="scientific">Rhodoferax lithotrophicus</name>
    <dbReference type="NCBI Taxonomy" id="2798804"/>
    <lineage>
        <taxon>Bacteria</taxon>
        <taxon>Pseudomonadati</taxon>
        <taxon>Pseudomonadota</taxon>
        <taxon>Betaproteobacteria</taxon>
        <taxon>Burkholderiales</taxon>
        <taxon>Comamonadaceae</taxon>
        <taxon>Rhodoferax</taxon>
    </lineage>
</organism>
<keyword evidence="11" id="KW-1185">Reference proteome</keyword>
<keyword evidence="6 7" id="KW-0411">Iron-sulfur</keyword>
<dbReference type="InterPro" id="IPR006311">
    <property type="entry name" value="TAT_signal"/>
</dbReference>
<reference evidence="10 11" key="1">
    <citation type="journal article" date="2021" name="Microbiol. Spectr.">
        <title>A Single Bacterium Capable of Oxidation and Reduction of Iron at Circumneutral pH.</title>
        <authorList>
            <person name="Kato S."/>
            <person name="Ohkuma M."/>
        </authorList>
    </citation>
    <scope>NUCLEOTIDE SEQUENCE [LARGE SCALE GENOMIC DNA]</scope>
    <source>
        <strain evidence="10 11">MIZ03</strain>
    </source>
</reference>
<comment type="subunit">
    <text evidence="7">Homodimer.</text>
</comment>
<evidence type="ECO:0000256" key="8">
    <source>
        <dbReference type="SAM" id="SignalP"/>
    </source>
</evidence>
<feature type="chain" id="PRO_5045153753" description="High-potential iron-sulfur protein" evidence="8">
    <location>
        <begin position="26"/>
        <end position="98"/>
    </location>
</feature>
<evidence type="ECO:0000256" key="1">
    <source>
        <dbReference type="ARBA" id="ARBA00022448"/>
    </source>
</evidence>
<keyword evidence="1 7" id="KW-0813">Transport</keyword>
<dbReference type="InterPro" id="IPR000170">
    <property type="entry name" value="High_potential_FeS_prot"/>
</dbReference>
<proteinExistence type="inferred from homology"/>
<dbReference type="InterPro" id="IPR036369">
    <property type="entry name" value="HIPIP_sf"/>
</dbReference>
<keyword evidence="3 7" id="KW-0479">Metal-binding</keyword>
<gene>
    <name evidence="10" type="ORF">MIZ03_1261</name>
</gene>
<keyword evidence="4 7" id="KW-0249">Electron transport</keyword>